<proteinExistence type="predicted"/>
<dbReference type="Pfam" id="PF00702">
    <property type="entry name" value="Hydrolase"/>
    <property type="match status" value="1"/>
</dbReference>
<evidence type="ECO:0000313" key="1">
    <source>
        <dbReference type="EMBL" id="OGC54104.1"/>
    </source>
</evidence>
<dbReference type="InterPro" id="IPR023198">
    <property type="entry name" value="PGP-like_dom2"/>
</dbReference>
<name>A0A1F4VAA4_UNCKA</name>
<dbReference type="SUPFAM" id="SSF56784">
    <property type="entry name" value="HAD-like"/>
    <property type="match status" value="1"/>
</dbReference>
<dbReference type="Gene3D" id="1.10.150.240">
    <property type="entry name" value="Putative phosphatase, domain 2"/>
    <property type="match status" value="1"/>
</dbReference>
<dbReference type="AlphaFoldDB" id="A0A1F4VAA4"/>
<dbReference type="InterPro" id="IPR023214">
    <property type="entry name" value="HAD_sf"/>
</dbReference>
<organism evidence="1 2">
    <name type="scientific">candidate division WWE3 bacterium RIFCSPHIGHO2_01_FULL_48_15</name>
    <dbReference type="NCBI Taxonomy" id="1802619"/>
    <lineage>
        <taxon>Bacteria</taxon>
        <taxon>Katanobacteria</taxon>
    </lineage>
</organism>
<dbReference type="Gene3D" id="3.40.50.1000">
    <property type="entry name" value="HAD superfamily/HAD-like"/>
    <property type="match status" value="1"/>
</dbReference>
<comment type="caution">
    <text evidence="1">The sequence shown here is derived from an EMBL/GenBank/DDBJ whole genome shotgun (WGS) entry which is preliminary data.</text>
</comment>
<gene>
    <name evidence="1" type="ORF">A2797_02600</name>
</gene>
<sequence>MFSGVEFNPNFKRKGEKRVKRSLWAVDLDNTLVTSSSDYGQASCDATKIIMMALEHRAPRWIDIANFLEGINQSRLEEKRLMRDDFPSVLVESYRGLCNQVGINSDPTVEKQLFEIGYSALSEETYQKRQMIPGAEETLYFIRRPDNPLFCVTLGDSRVQWMKWRGYRLGRFFPTSREFLIVPKDKLETLIRLRLRYKDLPAFMVGDSIKSDLIPAHQAGFTSIYVPPPAIWDASEKTIELPPGTIKLSKISEIKERFDDLIRAD</sequence>
<evidence type="ECO:0000313" key="2">
    <source>
        <dbReference type="Proteomes" id="UP000179005"/>
    </source>
</evidence>
<dbReference type="Proteomes" id="UP000179005">
    <property type="component" value="Unassembled WGS sequence"/>
</dbReference>
<dbReference type="InterPro" id="IPR036412">
    <property type="entry name" value="HAD-like_sf"/>
</dbReference>
<protein>
    <recommendedName>
        <fullName evidence="3">HAD family hydrolase</fullName>
    </recommendedName>
</protein>
<dbReference type="EMBL" id="MEVC01000024">
    <property type="protein sequence ID" value="OGC54104.1"/>
    <property type="molecule type" value="Genomic_DNA"/>
</dbReference>
<dbReference type="STRING" id="1802619.A2797_02600"/>
<reference evidence="1 2" key="1">
    <citation type="journal article" date="2016" name="Nat. Commun.">
        <title>Thousands of microbial genomes shed light on interconnected biogeochemical processes in an aquifer system.</title>
        <authorList>
            <person name="Anantharaman K."/>
            <person name="Brown C.T."/>
            <person name="Hug L.A."/>
            <person name="Sharon I."/>
            <person name="Castelle C.J."/>
            <person name="Probst A.J."/>
            <person name="Thomas B.C."/>
            <person name="Singh A."/>
            <person name="Wilkins M.J."/>
            <person name="Karaoz U."/>
            <person name="Brodie E.L."/>
            <person name="Williams K.H."/>
            <person name="Hubbard S.S."/>
            <person name="Banfield J.F."/>
        </authorList>
    </citation>
    <scope>NUCLEOTIDE SEQUENCE [LARGE SCALE GENOMIC DNA]</scope>
</reference>
<evidence type="ECO:0008006" key="3">
    <source>
        <dbReference type="Google" id="ProtNLM"/>
    </source>
</evidence>
<accession>A0A1F4VAA4</accession>